<reference evidence="2 3" key="1">
    <citation type="journal article" date="2023" name="Insect Mol. Biol.">
        <title>Genome sequencing provides insights into the evolution of gene families encoding plant cell wall-degrading enzymes in longhorned beetles.</title>
        <authorList>
            <person name="Shin N.R."/>
            <person name="Okamura Y."/>
            <person name="Kirsch R."/>
            <person name="Pauchet Y."/>
        </authorList>
    </citation>
    <scope>NUCLEOTIDE SEQUENCE [LARGE SCALE GENOMIC DNA]</scope>
    <source>
        <strain evidence="2">EAD_L_NR</strain>
    </source>
</reference>
<feature type="region of interest" description="Disordered" evidence="1">
    <location>
        <begin position="1"/>
        <end position="68"/>
    </location>
</feature>
<gene>
    <name evidence="2" type="ORF">NQ315_011786</name>
</gene>
<accession>A0AAV8W1D5</accession>
<evidence type="ECO:0000313" key="2">
    <source>
        <dbReference type="EMBL" id="KAJ8920129.1"/>
    </source>
</evidence>
<sequence>MSYLTELHPELLAARPRPGGLAVIKHQDSRGGGSRPSSRPGSRSGSARGSRTTLRSTPTKKSSKTTMKSTFTGASMFDSTLYGTSSSHAPKKTSREYRIKKAMSISPWFLYKDEEDPDNVLPPDPLHDSMTILSMAVSTIMLLAAGHRDIPREHLLWTLSYLECVKDDYGFAPPNVQGVLNHIRLLDNTLNSFLFDDLEDEEDVIFVKSDKAKGRH</sequence>
<organism evidence="2 3">
    <name type="scientific">Exocentrus adspersus</name>
    <dbReference type="NCBI Taxonomy" id="1586481"/>
    <lineage>
        <taxon>Eukaryota</taxon>
        <taxon>Metazoa</taxon>
        <taxon>Ecdysozoa</taxon>
        <taxon>Arthropoda</taxon>
        <taxon>Hexapoda</taxon>
        <taxon>Insecta</taxon>
        <taxon>Pterygota</taxon>
        <taxon>Neoptera</taxon>
        <taxon>Endopterygota</taxon>
        <taxon>Coleoptera</taxon>
        <taxon>Polyphaga</taxon>
        <taxon>Cucujiformia</taxon>
        <taxon>Chrysomeloidea</taxon>
        <taxon>Cerambycidae</taxon>
        <taxon>Lamiinae</taxon>
        <taxon>Acanthocinini</taxon>
        <taxon>Exocentrus</taxon>
    </lineage>
</organism>
<name>A0AAV8W1D5_9CUCU</name>
<comment type="caution">
    <text evidence="2">The sequence shown here is derived from an EMBL/GenBank/DDBJ whole genome shotgun (WGS) entry which is preliminary data.</text>
</comment>
<dbReference type="Proteomes" id="UP001159042">
    <property type="component" value="Unassembled WGS sequence"/>
</dbReference>
<feature type="compositionally biased region" description="Low complexity" evidence="1">
    <location>
        <begin position="35"/>
        <end position="68"/>
    </location>
</feature>
<evidence type="ECO:0000256" key="1">
    <source>
        <dbReference type="SAM" id="MobiDB-lite"/>
    </source>
</evidence>
<dbReference type="AlphaFoldDB" id="A0AAV8W1D5"/>
<keyword evidence="3" id="KW-1185">Reference proteome</keyword>
<dbReference type="EMBL" id="JANEYG010000015">
    <property type="protein sequence ID" value="KAJ8920129.1"/>
    <property type="molecule type" value="Genomic_DNA"/>
</dbReference>
<proteinExistence type="predicted"/>
<evidence type="ECO:0000313" key="3">
    <source>
        <dbReference type="Proteomes" id="UP001159042"/>
    </source>
</evidence>
<protein>
    <submittedName>
        <fullName evidence="2">Uncharacterized protein</fullName>
    </submittedName>
</protein>